<dbReference type="RefSeq" id="WP_125574667.1">
    <property type="nucleotide sequence ID" value="NZ_JBHSSO010000016.1"/>
</dbReference>
<sequence>MKLTKFIAITTAITGLGVTSTLATPTTPAQAKAKHTLKTFPKAFRHSWYTSAGKRGNAIKFKAKTAWMRYDTNTEFTKFHLHAEKLPLKNSTKPWIYAKKQHGGIHIGLWARSVTLPLEATYRVRTKTYRHHHIKVLQTVSGSHVNATYYPSKKIAGHFNR</sequence>
<name>A0ABW1U8Z8_9LACO</name>
<protein>
    <submittedName>
        <fullName evidence="2">Uncharacterized protein</fullName>
    </submittedName>
</protein>
<evidence type="ECO:0000256" key="1">
    <source>
        <dbReference type="SAM" id="SignalP"/>
    </source>
</evidence>
<proteinExistence type="predicted"/>
<dbReference type="Proteomes" id="UP001596258">
    <property type="component" value="Unassembled WGS sequence"/>
</dbReference>
<feature type="signal peptide" evidence="1">
    <location>
        <begin position="1"/>
        <end position="31"/>
    </location>
</feature>
<keyword evidence="3" id="KW-1185">Reference proteome</keyword>
<comment type="caution">
    <text evidence="2">The sequence shown here is derived from an EMBL/GenBank/DDBJ whole genome shotgun (WGS) entry which is preliminary data.</text>
</comment>
<feature type="chain" id="PRO_5046360785" evidence="1">
    <location>
        <begin position="32"/>
        <end position="161"/>
    </location>
</feature>
<dbReference type="EMBL" id="JBHSSO010000016">
    <property type="protein sequence ID" value="MFC6289768.1"/>
    <property type="molecule type" value="Genomic_DNA"/>
</dbReference>
<evidence type="ECO:0000313" key="2">
    <source>
        <dbReference type="EMBL" id="MFC6289768.1"/>
    </source>
</evidence>
<accession>A0ABW1U8Z8</accession>
<reference evidence="3" key="1">
    <citation type="journal article" date="2019" name="Int. J. Syst. Evol. Microbiol.">
        <title>The Global Catalogue of Microorganisms (GCM) 10K type strain sequencing project: providing services to taxonomists for standard genome sequencing and annotation.</title>
        <authorList>
            <consortium name="The Broad Institute Genomics Platform"/>
            <consortium name="The Broad Institute Genome Sequencing Center for Infectious Disease"/>
            <person name="Wu L."/>
            <person name="Ma J."/>
        </authorList>
    </citation>
    <scope>NUCLEOTIDE SEQUENCE [LARGE SCALE GENOMIC DNA]</scope>
    <source>
        <strain evidence="3">CCM 8893</strain>
    </source>
</reference>
<evidence type="ECO:0000313" key="3">
    <source>
        <dbReference type="Proteomes" id="UP001596258"/>
    </source>
</evidence>
<organism evidence="2 3">
    <name type="scientific">Levilactobacillus angrenensis</name>
    <dbReference type="NCBI Taxonomy" id="2486020"/>
    <lineage>
        <taxon>Bacteria</taxon>
        <taxon>Bacillati</taxon>
        <taxon>Bacillota</taxon>
        <taxon>Bacilli</taxon>
        <taxon>Lactobacillales</taxon>
        <taxon>Lactobacillaceae</taxon>
        <taxon>Levilactobacillus</taxon>
    </lineage>
</organism>
<keyword evidence="1" id="KW-0732">Signal</keyword>
<gene>
    <name evidence="2" type="ORF">ACFP1M_06075</name>
</gene>